<dbReference type="Proteomes" id="UP001387447">
    <property type="component" value="Unassembled WGS sequence"/>
</dbReference>
<keyword evidence="2" id="KW-1185">Reference proteome</keyword>
<sequence length="143" mass="15977">MLITENLEAIIEEQTDETRNFVLRTTIVPQIGVAVYVRKGDIAHDLDIVNVRYNPESNRLHLLVRNSGQASVIVQPEWVISQGNQEIQSGRGVDTTVIAEKERLVNINYNQPLEPGDYQVSGNLGWGVNRNTKIPFSVTLAVP</sequence>
<evidence type="ECO:0000313" key="1">
    <source>
        <dbReference type="EMBL" id="MEK9512495.1"/>
    </source>
</evidence>
<reference evidence="1 2" key="1">
    <citation type="journal article" date="2024" name="Front. Microbiol.">
        <title>Transcriptomic insights into the dominance of two phototrophs throughout the water column of a tropical hypersaline-alkaline crater lake (Dziani Dzaha, Mayotte).</title>
        <authorList>
            <person name="Duperron S."/>
            <person name="Halary S."/>
            <person name="Bouly J.-P."/>
            <person name="Roussel T."/>
            <person name="Hugoni M."/>
            <person name="Bruto M."/>
            <person name="Oger P."/>
            <person name="Duval C."/>
            <person name="Woo A."/>
            <person name="Jezequiel D."/>
            <person name="Ader M."/>
            <person name="Leboulanger C."/>
            <person name="Agogue H."/>
            <person name="Grossi V."/>
            <person name="Trousselier M."/>
            <person name="Bernard C."/>
        </authorList>
    </citation>
    <scope>NUCLEOTIDE SEQUENCE [LARGE SCALE GENOMIC DNA]</scope>
    <source>
        <strain evidence="1 2">PMC 851.14</strain>
    </source>
</reference>
<organism evidence="1 2">
    <name type="scientific">Limnospira fusiformis PMC 851.14</name>
    <dbReference type="NCBI Taxonomy" id="2219512"/>
    <lineage>
        <taxon>Bacteria</taxon>
        <taxon>Bacillati</taxon>
        <taxon>Cyanobacteriota</taxon>
        <taxon>Cyanophyceae</taxon>
        <taxon>Oscillatoriophycideae</taxon>
        <taxon>Oscillatoriales</taxon>
        <taxon>Sirenicapillariaceae</taxon>
        <taxon>Limnospira</taxon>
    </lineage>
</organism>
<evidence type="ECO:0000313" key="2">
    <source>
        <dbReference type="Proteomes" id="UP001387447"/>
    </source>
</evidence>
<comment type="caution">
    <text evidence="1">The sequence shown here is derived from an EMBL/GenBank/DDBJ whole genome shotgun (WGS) entry which is preliminary data.</text>
</comment>
<gene>
    <name evidence="1" type="ORF">AAEJ74_12570</name>
</gene>
<protein>
    <recommendedName>
        <fullName evidence="3">Intracellular proteinase inhibitor BsuPI domain-containing protein</fullName>
    </recommendedName>
</protein>
<accession>A0ABU9EKM9</accession>
<proteinExistence type="predicted"/>
<name>A0ABU9EKM9_LIMFS</name>
<dbReference type="EMBL" id="JBBWYZ010000010">
    <property type="protein sequence ID" value="MEK9512495.1"/>
    <property type="molecule type" value="Genomic_DNA"/>
</dbReference>
<evidence type="ECO:0008006" key="3">
    <source>
        <dbReference type="Google" id="ProtNLM"/>
    </source>
</evidence>
<dbReference type="RefSeq" id="WP_006623923.1">
    <property type="nucleotide sequence ID" value="NZ_JBBWYZ010000010.1"/>
</dbReference>